<sequence>MSGTMRAVVKTQAAPGAELRDVPIPKPGPGEALVQVKATTICGTDVHIYVWDDWAKSRIRVPQIIGHEFSGVVVDVGPGVTHVKVGDHVSAETHFVCGHCPQCLTGQAHICRDTRILGVDRDGCFAEYVVVPAQNLWKNDPALPFEVASLQEPMGNAVHTVLSGPVAGKTVAILGCGPIGIMAVAVARAAGAAKVFAVDVNPYRLELAKAMGAHVRIHAGEEDPVARVKEATGGSGVDVVCEMSGHPTAIRQGFKMLANGGRMAMLGLPTQEVPLDITNDIVFKGVTVQGITGRRMYETWQQTAGLLASGQVNLEPLITHRFPLERFAEAFELMKSGQCGKIVLIP</sequence>
<name>A0A8J3BBF0_9BACI</name>
<keyword evidence="2 6" id="KW-0479">Metal-binding</keyword>
<feature type="active site" description="Charge relay system" evidence="6">
    <location>
        <position position="44"/>
    </location>
</feature>
<dbReference type="Pfam" id="PF08240">
    <property type="entry name" value="ADH_N"/>
    <property type="match status" value="1"/>
</dbReference>
<evidence type="ECO:0000256" key="1">
    <source>
        <dbReference type="ARBA" id="ARBA00022490"/>
    </source>
</evidence>
<accession>A0A8J3BBF0</accession>
<feature type="site" description="Important for catalytic activity for the proton relay mechanism but does not participate directly in the coordination of zinc atom" evidence="6">
    <location>
        <position position="152"/>
    </location>
</feature>
<comment type="subunit">
    <text evidence="6">Homotetramer.</text>
</comment>
<dbReference type="InterPro" id="IPR002328">
    <property type="entry name" value="ADH_Zn_CS"/>
</dbReference>
<dbReference type="PANTHER" id="PTHR43401">
    <property type="entry name" value="L-THREONINE 3-DEHYDROGENASE"/>
    <property type="match status" value="1"/>
</dbReference>
<evidence type="ECO:0000256" key="7">
    <source>
        <dbReference type="NCBIfam" id="TIGR00692"/>
    </source>
</evidence>
<feature type="binding site" evidence="6">
    <location>
        <position position="199"/>
    </location>
    <ligand>
        <name>NAD(+)</name>
        <dbReference type="ChEBI" id="CHEBI:57540"/>
    </ligand>
</feature>
<dbReference type="EMBL" id="BMOF01000008">
    <property type="protein sequence ID" value="GGJ95350.1"/>
    <property type="molecule type" value="Genomic_DNA"/>
</dbReference>
<reference evidence="9" key="2">
    <citation type="submission" date="2020-09" db="EMBL/GenBank/DDBJ databases">
        <authorList>
            <person name="Sun Q."/>
            <person name="Ohkuma M."/>
        </authorList>
    </citation>
    <scope>NUCLEOTIDE SEQUENCE</scope>
    <source>
        <strain evidence="9">JCM 14719</strain>
    </source>
</reference>
<feature type="binding site" evidence="6">
    <location>
        <position position="111"/>
    </location>
    <ligand>
        <name>Zn(2+)</name>
        <dbReference type="ChEBI" id="CHEBI:29105"/>
        <label>2</label>
    </ligand>
</feature>
<feature type="binding site" evidence="6">
    <location>
        <position position="179"/>
    </location>
    <ligand>
        <name>NAD(+)</name>
        <dbReference type="ChEBI" id="CHEBI:57540"/>
    </ligand>
</feature>
<feature type="binding site" evidence="6">
    <location>
        <begin position="266"/>
        <end position="268"/>
    </location>
    <ligand>
        <name>NAD(+)</name>
        <dbReference type="ChEBI" id="CHEBI:57540"/>
    </ligand>
</feature>
<dbReference type="GO" id="GO:0019518">
    <property type="term" value="P:L-threonine catabolic process to glycine"/>
    <property type="evidence" value="ECO:0007669"/>
    <property type="project" value="UniProtKB-UniPathway"/>
</dbReference>
<evidence type="ECO:0000256" key="2">
    <source>
        <dbReference type="ARBA" id="ARBA00022723"/>
    </source>
</evidence>
<dbReference type="NCBIfam" id="NF003808">
    <property type="entry name" value="PRK05396.1"/>
    <property type="match status" value="1"/>
</dbReference>
<organism evidence="9 10">
    <name type="scientific">Calditerricola satsumensis</name>
    <dbReference type="NCBI Taxonomy" id="373054"/>
    <lineage>
        <taxon>Bacteria</taxon>
        <taxon>Bacillati</taxon>
        <taxon>Bacillota</taxon>
        <taxon>Bacilli</taxon>
        <taxon>Bacillales</taxon>
        <taxon>Bacillaceae</taxon>
        <taxon>Calditerricola</taxon>
    </lineage>
</organism>
<feature type="binding site" evidence="6">
    <location>
        <position position="68"/>
    </location>
    <ligand>
        <name>Zn(2+)</name>
        <dbReference type="ChEBI" id="CHEBI:29105"/>
        <label>1</label>
        <note>catalytic</note>
    </ligand>
</feature>
<comment type="cofactor">
    <cofactor evidence="6">
        <name>Zn(2+)</name>
        <dbReference type="ChEBI" id="CHEBI:29105"/>
    </cofactor>
    <text evidence="6">Binds 2 Zn(2+) ions per subunit.</text>
</comment>
<comment type="subcellular location">
    <subcellularLocation>
        <location evidence="6">Cytoplasm</location>
    </subcellularLocation>
</comment>
<dbReference type="GO" id="GO:0008270">
    <property type="term" value="F:zinc ion binding"/>
    <property type="evidence" value="ECO:0007669"/>
    <property type="project" value="UniProtKB-UniRule"/>
</dbReference>
<dbReference type="CDD" id="cd05281">
    <property type="entry name" value="TDH"/>
    <property type="match status" value="1"/>
</dbReference>
<dbReference type="GO" id="GO:0005737">
    <property type="term" value="C:cytoplasm"/>
    <property type="evidence" value="ECO:0007669"/>
    <property type="project" value="UniProtKB-SubCell"/>
</dbReference>
<evidence type="ECO:0000256" key="5">
    <source>
        <dbReference type="ARBA" id="ARBA00023027"/>
    </source>
</evidence>
<comment type="similarity">
    <text evidence="6">Belongs to the zinc-containing alcohol dehydrogenase family.</text>
</comment>
<dbReference type="InterPro" id="IPR020843">
    <property type="entry name" value="ER"/>
</dbReference>
<evidence type="ECO:0000256" key="4">
    <source>
        <dbReference type="ARBA" id="ARBA00023002"/>
    </source>
</evidence>
<dbReference type="Proteomes" id="UP000637720">
    <property type="component" value="Unassembled WGS sequence"/>
</dbReference>
<dbReference type="AlphaFoldDB" id="A0A8J3BBF0"/>
<dbReference type="HAMAP" id="MF_00627">
    <property type="entry name" value="Thr_dehydrog"/>
    <property type="match status" value="1"/>
</dbReference>
<comment type="function">
    <text evidence="6">Catalyzes the NAD(+)-dependent oxidation of L-threonine to 2-amino-3-ketobutyrate.</text>
</comment>
<feature type="binding site" evidence="6">
    <location>
        <position position="67"/>
    </location>
    <ligand>
        <name>Zn(2+)</name>
        <dbReference type="ChEBI" id="CHEBI:29105"/>
        <label>1</label>
        <note>catalytic</note>
    </ligand>
</feature>
<dbReference type="Gene3D" id="3.90.180.10">
    <property type="entry name" value="Medium-chain alcohol dehydrogenases, catalytic domain"/>
    <property type="match status" value="1"/>
</dbReference>
<dbReference type="NCBIfam" id="TIGR00692">
    <property type="entry name" value="tdh"/>
    <property type="match status" value="1"/>
</dbReference>
<keyword evidence="1 6" id="KW-0963">Cytoplasm</keyword>
<feature type="active site" description="Charge relay system" evidence="6">
    <location>
        <position position="47"/>
    </location>
</feature>
<dbReference type="InterPro" id="IPR011032">
    <property type="entry name" value="GroES-like_sf"/>
</dbReference>
<feature type="binding site" evidence="6">
    <location>
        <position position="103"/>
    </location>
    <ligand>
        <name>Zn(2+)</name>
        <dbReference type="ChEBI" id="CHEBI:29105"/>
        <label>2</label>
    </ligand>
</feature>
<feature type="binding site" evidence="6">
    <location>
        <position position="97"/>
    </location>
    <ligand>
        <name>Zn(2+)</name>
        <dbReference type="ChEBI" id="CHEBI:29105"/>
        <label>2</label>
    </ligand>
</feature>
<protein>
    <recommendedName>
        <fullName evidence="6 7">L-threonine 3-dehydrogenase</fullName>
        <shortName evidence="6">TDH</shortName>
        <ecNumber evidence="6 7">1.1.1.103</ecNumber>
    </recommendedName>
</protein>
<reference evidence="9" key="1">
    <citation type="journal article" date="2014" name="Int. J. Syst. Evol. Microbiol.">
        <title>Complete genome sequence of Corynebacterium casei LMG S-19264T (=DSM 44701T), isolated from a smear-ripened cheese.</title>
        <authorList>
            <consortium name="US DOE Joint Genome Institute (JGI-PGF)"/>
            <person name="Walter F."/>
            <person name="Albersmeier A."/>
            <person name="Kalinowski J."/>
            <person name="Ruckert C."/>
        </authorList>
    </citation>
    <scope>NUCLEOTIDE SEQUENCE</scope>
    <source>
        <strain evidence="9">JCM 14719</strain>
    </source>
</reference>
<evidence type="ECO:0000259" key="8">
    <source>
        <dbReference type="SMART" id="SM00829"/>
    </source>
</evidence>
<comment type="pathway">
    <text evidence="6">Amino-acid degradation; L-threonine degradation via oxydo-reductase pathway; glycine from L-threonine: step 1/2.</text>
</comment>
<dbReference type="EC" id="1.1.1.103" evidence="6 7"/>
<dbReference type="InterPro" id="IPR013149">
    <property type="entry name" value="ADH-like_C"/>
</dbReference>
<dbReference type="Gene3D" id="3.40.50.720">
    <property type="entry name" value="NAD(P)-binding Rossmann-like Domain"/>
    <property type="match status" value="1"/>
</dbReference>
<dbReference type="SMART" id="SM00829">
    <property type="entry name" value="PKS_ER"/>
    <property type="match status" value="1"/>
</dbReference>
<evidence type="ECO:0000313" key="9">
    <source>
        <dbReference type="EMBL" id="GGJ95350.1"/>
    </source>
</evidence>
<keyword evidence="4 6" id="KW-0560">Oxidoreductase</keyword>
<dbReference type="InterPro" id="IPR050129">
    <property type="entry name" value="Zn_alcohol_dh"/>
</dbReference>
<feature type="binding site" evidence="6">
    <location>
        <position position="42"/>
    </location>
    <ligand>
        <name>Zn(2+)</name>
        <dbReference type="ChEBI" id="CHEBI:29105"/>
        <label>1</label>
        <note>catalytic</note>
    </ligand>
</feature>
<feature type="binding site" evidence="6">
    <location>
        <position position="100"/>
    </location>
    <ligand>
        <name>Zn(2+)</name>
        <dbReference type="ChEBI" id="CHEBI:29105"/>
        <label>2</label>
    </ligand>
</feature>
<feature type="domain" description="Enoyl reductase (ER)" evidence="8">
    <location>
        <begin position="16"/>
        <end position="344"/>
    </location>
</feature>
<dbReference type="InterPro" id="IPR013154">
    <property type="entry name" value="ADH-like_N"/>
</dbReference>
<comment type="catalytic activity">
    <reaction evidence="6">
        <text>L-threonine + NAD(+) = (2S)-2-amino-3-oxobutanoate + NADH + H(+)</text>
        <dbReference type="Rhea" id="RHEA:13161"/>
        <dbReference type="ChEBI" id="CHEBI:15378"/>
        <dbReference type="ChEBI" id="CHEBI:57540"/>
        <dbReference type="ChEBI" id="CHEBI:57926"/>
        <dbReference type="ChEBI" id="CHEBI:57945"/>
        <dbReference type="ChEBI" id="CHEBI:78948"/>
        <dbReference type="EC" id="1.1.1.103"/>
    </reaction>
</comment>
<dbReference type="SUPFAM" id="SSF51735">
    <property type="entry name" value="NAD(P)-binding Rossmann-fold domains"/>
    <property type="match status" value="1"/>
</dbReference>
<gene>
    <name evidence="6 9" type="primary">tdh</name>
    <name evidence="9" type="ORF">GCM10007043_06480</name>
</gene>
<dbReference type="InterPro" id="IPR036291">
    <property type="entry name" value="NAD(P)-bd_dom_sf"/>
</dbReference>
<evidence type="ECO:0000256" key="3">
    <source>
        <dbReference type="ARBA" id="ARBA00022833"/>
    </source>
</evidence>
<evidence type="ECO:0000256" key="6">
    <source>
        <dbReference type="HAMAP-Rule" id="MF_00627"/>
    </source>
</evidence>
<dbReference type="PANTHER" id="PTHR43401:SF2">
    <property type="entry name" value="L-THREONINE 3-DEHYDROGENASE"/>
    <property type="match status" value="1"/>
</dbReference>
<evidence type="ECO:0000313" key="10">
    <source>
        <dbReference type="Proteomes" id="UP000637720"/>
    </source>
</evidence>
<dbReference type="SUPFAM" id="SSF50129">
    <property type="entry name" value="GroES-like"/>
    <property type="match status" value="1"/>
</dbReference>
<keyword evidence="5 6" id="KW-0520">NAD</keyword>
<proteinExistence type="inferred from homology"/>
<dbReference type="RefSeq" id="WP_188816782.1">
    <property type="nucleotide sequence ID" value="NZ_BMOF01000008.1"/>
</dbReference>
<dbReference type="GO" id="GO:0008743">
    <property type="term" value="F:L-threonine 3-dehydrogenase activity"/>
    <property type="evidence" value="ECO:0007669"/>
    <property type="project" value="UniProtKB-UniRule"/>
</dbReference>
<dbReference type="UniPathway" id="UPA00046">
    <property type="reaction ID" value="UER00505"/>
</dbReference>
<comment type="caution">
    <text evidence="9">The sequence shown here is derived from an EMBL/GenBank/DDBJ whole genome shotgun (WGS) entry which is preliminary data.</text>
</comment>
<feature type="binding site" evidence="6">
    <location>
        <begin position="291"/>
        <end position="292"/>
    </location>
    <ligand>
        <name>NAD(+)</name>
        <dbReference type="ChEBI" id="CHEBI:57540"/>
    </ligand>
</feature>
<dbReference type="InterPro" id="IPR004627">
    <property type="entry name" value="L-Threonine_3-DHase"/>
</dbReference>
<dbReference type="PROSITE" id="PS00059">
    <property type="entry name" value="ADH_ZINC"/>
    <property type="match status" value="1"/>
</dbReference>
<keyword evidence="3 6" id="KW-0862">Zinc</keyword>
<dbReference type="Pfam" id="PF00107">
    <property type="entry name" value="ADH_zinc_N"/>
    <property type="match status" value="1"/>
</dbReference>
<feature type="binding site" evidence="6">
    <location>
        <position position="204"/>
    </location>
    <ligand>
        <name>NAD(+)</name>
        <dbReference type="ChEBI" id="CHEBI:57540"/>
    </ligand>
</feature>
<keyword evidence="10" id="KW-1185">Reference proteome</keyword>